<sequence length="77" mass="8300">MNIQLVTLLKIAGWILTIAPLAAFLLFAVIMVREISKNDDESLKGIINIGYLIFGLGVVLLIVSYVGGYFATSPSSI</sequence>
<dbReference type="AlphaFoldDB" id="A0A1F7W5C3"/>
<protein>
    <submittedName>
        <fullName evidence="2">Uncharacterized protein</fullName>
    </submittedName>
</protein>
<feature type="transmembrane region" description="Helical" evidence="1">
    <location>
        <begin position="45"/>
        <end position="71"/>
    </location>
</feature>
<evidence type="ECO:0000256" key="1">
    <source>
        <dbReference type="SAM" id="Phobius"/>
    </source>
</evidence>
<accession>A0A1F7W5C3</accession>
<proteinExistence type="predicted"/>
<keyword evidence="1" id="KW-1133">Transmembrane helix</keyword>
<reference evidence="2 3" key="1">
    <citation type="journal article" date="2016" name="Nat. Commun.">
        <title>Thousands of microbial genomes shed light on interconnected biogeochemical processes in an aquifer system.</title>
        <authorList>
            <person name="Anantharaman K."/>
            <person name="Brown C.T."/>
            <person name="Hug L.A."/>
            <person name="Sharon I."/>
            <person name="Castelle C.J."/>
            <person name="Probst A.J."/>
            <person name="Thomas B.C."/>
            <person name="Singh A."/>
            <person name="Wilkins M.J."/>
            <person name="Karaoz U."/>
            <person name="Brodie E.L."/>
            <person name="Williams K.H."/>
            <person name="Hubbard S.S."/>
            <person name="Banfield J.F."/>
        </authorList>
    </citation>
    <scope>NUCLEOTIDE SEQUENCE [LARGE SCALE GENOMIC DNA]</scope>
</reference>
<keyword evidence="1" id="KW-0472">Membrane</keyword>
<evidence type="ECO:0000313" key="3">
    <source>
        <dbReference type="Proteomes" id="UP000177331"/>
    </source>
</evidence>
<organism evidence="2 3">
    <name type="scientific">Candidatus Uhrbacteria bacterium RIFOXYB2_FULL_45_11</name>
    <dbReference type="NCBI Taxonomy" id="1802421"/>
    <lineage>
        <taxon>Bacteria</taxon>
        <taxon>Candidatus Uhriibacteriota</taxon>
    </lineage>
</organism>
<comment type="caution">
    <text evidence="2">The sequence shown here is derived from an EMBL/GenBank/DDBJ whole genome shotgun (WGS) entry which is preliminary data.</text>
</comment>
<dbReference type="EMBL" id="MGFD01000032">
    <property type="protein sequence ID" value="OGL98015.1"/>
    <property type="molecule type" value="Genomic_DNA"/>
</dbReference>
<dbReference type="STRING" id="1802421.A2318_02045"/>
<dbReference type="Proteomes" id="UP000177331">
    <property type="component" value="Unassembled WGS sequence"/>
</dbReference>
<keyword evidence="1" id="KW-0812">Transmembrane</keyword>
<feature type="transmembrane region" description="Helical" evidence="1">
    <location>
        <begin position="12"/>
        <end position="33"/>
    </location>
</feature>
<gene>
    <name evidence="2" type="ORF">A2318_02045</name>
</gene>
<evidence type="ECO:0000313" key="2">
    <source>
        <dbReference type="EMBL" id="OGL98015.1"/>
    </source>
</evidence>
<name>A0A1F7W5C3_9BACT</name>